<accession>A0A0G1B3D5</accession>
<dbReference type="STRING" id="1618356.UU93_C0011G0014"/>
<dbReference type="AlphaFoldDB" id="A0A0G1B3D5"/>
<dbReference type="Gene3D" id="3.30.460.40">
    <property type="match status" value="1"/>
</dbReference>
<dbReference type="EMBL" id="LCCN01000011">
    <property type="protein sequence ID" value="KKS32053.1"/>
    <property type="molecule type" value="Genomic_DNA"/>
</dbReference>
<organism evidence="1 2">
    <name type="scientific">Candidatus Amesbacteria bacterium GW2011_GWA2_42_12</name>
    <dbReference type="NCBI Taxonomy" id="1618356"/>
    <lineage>
        <taxon>Bacteria</taxon>
        <taxon>Candidatus Amesiibacteriota</taxon>
    </lineage>
</organism>
<evidence type="ECO:0000313" key="2">
    <source>
        <dbReference type="Proteomes" id="UP000034160"/>
    </source>
</evidence>
<sequence length="225" mass="25351">MGKLENDTRDIALTPEFVKKSDMDIATIVALDKFAKETGNILVLTGGYATEAHCGGKITRAHGDIDAHLILTGQKSAGELFSGVREFLNKESTNWILRDQKPDKVDYLEDDENKEFFGKRRIEVRLNPPHAANVKYPKKKLIDSHGRIVEVCVIDLIEMVSGKIHKIFELKDGVDVAKDRHSSISDHFDLKRLLALPILDKENIRNKSAEEYDYAISLFGENEMG</sequence>
<reference evidence="1 2" key="1">
    <citation type="journal article" date="2015" name="Nature">
        <title>rRNA introns, odd ribosomes, and small enigmatic genomes across a large radiation of phyla.</title>
        <authorList>
            <person name="Brown C.T."/>
            <person name="Hug L.A."/>
            <person name="Thomas B.C."/>
            <person name="Sharon I."/>
            <person name="Castelle C.J."/>
            <person name="Singh A."/>
            <person name="Wilkins M.J."/>
            <person name="Williams K.H."/>
            <person name="Banfield J.F."/>
        </authorList>
    </citation>
    <scope>NUCLEOTIDE SEQUENCE [LARGE SCALE GENOMIC DNA]</scope>
</reference>
<comment type="caution">
    <text evidence="1">The sequence shown here is derived from an EMBL/GenBank/DDBJ whole genome shotgun (WGS) entry which is preliminary data.</text>
</comment>
<dbReference type="Proteomes" id="UP000034160">
    <property type="component" value="Unassembled WGS sequence"/>
</dbReference>
<name>A0A0G1B3D5_9BACT</name>
<evidence type="ECO:0000313" key="1">
    <source>
        <dbReference type="EMBL" id="KKS32053.1"/>
    </source>
</evidence>
<protein>
    <submittedName>
        <fullName evidence="1">Uncharacterized protein</fullName>
    </submittedName>
</protein>
<proteinExistence type="predicted"/>
<gene>
    <name evidence="1" type="ORF">UU93_C0011G0014</name>
</gene>